<protein>
    <submittedName>
        <fullName evidence="2">Uncharacterized protein</fullName>
    </submittedName>
</protein>
<evidence type="ECO:0000313" key="2">
    <source>
        <dbReference type="EMBL" id="SPK76321.1"/>
    </source>
</evidence>
<dbReference type="EMBL" id="LT991977">
    <property type="protein sequence ID" value="SPK76321.1"/>
    <property type="molecule type" value="Genomic_DNA"/>
</dbReference>
<evidence type="ECO:0000313" key="3">
    <source>
        <dbReference type="Proteomes" id="UP000255505"/>
    </source>
</evidence>
<reference evidence="2 3" key="1">
    <citation type="submission" date="2018-01" db="EMBL/GenBank/DDBJ databases">
        <authorList>
            <person name="Gaut B.S."/>
            <person name="Morton B.R."/>
            <person name="Clegg M.T."/>
            <person name="Duvall M.R."/>
        </authorList>
    </citation>
    <scope>NUCLEOTIDE SEQUENCE [LARGE SCALE GENOMIC DNA]</scope>
    <source>
        <strain evidence="2">Cupriavidus taiwanensis LMG 19425</strain>
        <plasmid evidence="3">Plasmid ii</plasmid>
    </source>
</reference>
<organism evidence="2 3">
    <name type="scientific">Cupriavidus taiwanensis</name>
    <dbReference type="NCBI Taxonomy" id="164546"/>
    <lineage>
        <taxon>Bacteria</taxon>
        <taxon>Pseudomonadati</taxon>
        <taxon>Pseudomonadota</taxon>
        <taxon>Betaproteobacteria</taxon>
        <taxon>Burkholderiales</taxon>
        <taxon>Burkholderiaceae</taxon>
        <taxon>Cupriavidus</taxon>
    </lineage>
</organism>
<proteinExistence type="predicted"/>
<geneLocation type="plasmid" evidence="2">
    <name>II</name>
</geneLocation>
<accession>A0A375IQD7</accession>
<dbReference type="Proteomes" id="UP000255505">
    <property type="component" value="Plasmid II"/>
</dbReference>
<gene>
    <name evidence="2" type="ORF">CT19425_MP70489</name>
</gene>
<dbReference type="AlphaFoldDB" id="A0A375IQD7"/>
<keyword evidence="2" id="KW-0614">Plasmid</keyword>
<sequence>MARASAAPVPAAPSRAQGRRACRIRADPRSGAGRPAWRCPRVQWPPPARIPGCSRASAIARAGAADAPRSATHSWTSLPVFTRGRTAGHFAYGRRDRTAVTANGDWWLALWLTPMLPCRAVPLLWLELAHDWKDDLETRTQVLLTPKSVGIHLMGWGRGMQASGSGLE</sequence>
<evidence type="ECO:0000256" key="1">
    <source>
        <dbReference type="SAM" id="MobiDB-lite"/>
    </source>
</evidence>
<feature type="compositionally biased region" description="Low complexity" evidence="1">
    <location>
        <begin position="1"/>
        <end position="16"/>
    </location>
</feature>
<name>A0A375IQD7_9BURK</name>
<feature type="region of interest" description="Disordered" evidence="1">
    <location>
        <begin position="1"/>
        <end position="21"/>
    </location>
</feature>